<name>A0A1F8FG03_9BACT</name>
<protein>
    <submittedName>
        <fullName evidence="1">Uncharacterized protein</fullName>
    </submittedName>
</protein>
<proteinExistence type="predicted"/>
<sequence>MTKDFSLKKHFTTLAVLVAIFLALDFATPGLDLLGFKFGRMATASLMIDYGRGATRQFTGEVVNKMSVFDALIASSKSGLKVDYIHNGRDLTFLSIDGRSGAIKVKINNETIPVENLNQTMVTQGDLISIELP</sequence>
<accession>A0A1F8FG03</accession>
<reference evidence="1 2" key="1">
    <citation type="journal article" date="2016" name="Nat. Commun.">
        <title>Thousands of microbial genomes shed light on interconnected biogeochemical processes in an aquifer system.</title>
        <authorList>
            <person name="Anantharaman K."/>
            <person name="Brown C.T."/>
            <person name="Hug L.A."/>
            <person name="Sharon I."/>
            <person name="Castelle C.J."/>
            <person name="Probst A.J."/>
            <person name="Thomas B.C."/>
            <person name="Singh A."/>
            <person name="Wilkins M.J."/>
            <person name="Karaoz U."/>
            <person name="Brodie E.L."/>
            <person name="Williams K.H."/>
            <person name="Hubbard S.S."/>
            <person name="Banfield J.F."/>
        </authorList>
    </citation>
    <scope>NUCLEOTIDE SEQUENCE [LARGE SCALE GENOMIC DNA]</scope>
</reference>
<gene>
    <name evidence="1" type="ORF">A3C71_02445</name>
</gene>
<organism evidence="1 2">
    <name type="scientific">Candidatus Yanofskybacteria bacterium RIFCSPHIGHO2_02_FULL_43_15c</name>
    <dbReference type="NCBI Taxonomy" id="1802679"/>
    <lineage>
        <taxon>Bacteria</taxon>
        <taxon>Candidatus Yanofskyibacteriota</taxon>
    </lineage>
</organism>
<dbReference type="Proteomes" id="UP000178197">
    <property type="component" value="Unassembled WGS sequence"/>
</dbReference>
<dbReference type="AlphaFoldDB" id="A0A1F8FG03"/>
<evidence type="ECO:0000313" key="1">
    <source>
        <dbReference type="EMBL" id="OGN12077.1"/>
    </source>
</evidence>
<dbReference type="EMBL" id="MGJT01000024">
    <property type="protein sequence ID" value="OGN12077.1"/>
    <property type="molecule type" value="Genomic_DNA"/>
</dbReference>
<comment type="caution">
    <text evidence="1">The sequence shown here is derived from an EMBL/GenBank/DDBJ whole genome shotgun (WGS) entry which is preliminary data.</text>
</comment>
<evidence type="ECO:0000313" key="2">
    <source>
        <dbReference type="Proteomes" id="UP000178197"/>
    </source>
</evidence>